<keyword evidence="2" id="KW-1185">Reference proteome</keyword>
<organism evidence="1 2">
    <name type="scientific">Streptomyces davaonensis (strain DSM 101723 / JCM 4913 / KCC S-0913 / 768)</name>
    <dbReference type="NCBI Taxonomy" id="1214101"/>
    <lineage>
        <taxon>Bacteria</taxon>
        <taxon>Bacillati</taxon>
        <taxon>Actinomycetota</taxon>
        <taxon>Actinomycetes</taxon>
        <taxon>Kitasatosporales</taxon>
        <taxon>Streptomycetaceae</taxon>
        <taxon>Streptomyces</taxon>
    </lineage>
</organism>
<name>K4QVS6_STRDJ</name>
<dbReference type="AlphaFoldDB" id="K4QVS6"/>
<dbReference type="eggNOG" id="ENOG5032EXW">
    <property type="taxonomic scope" value="Bacteria"/>
</dbReference>
<sequence length="81" mass="8387">MDRVAVVTRKPSHSVPGPLAAAAAAEFLNAQEITTTDCRGCGAEVSGVNGRYACGVCGWTNHWSEGHNQLPGAHEDPDAVA</sequence>
<reference evidence="1 2" key="1">
    <citation type="journal article" date="2012" name="J. Bacteriol.">
        <title>Genome sequence of the bacterium Streptomyces davawensis JCM 4913 and heterologous production of the unique antibiotic roseoflavin.</title>
        <authorList>
            <person name="Jankowitsch F."/>
            <person name="Schwarz J."/>
            <person name="Ruckert C."/>
            <person name="Gust B."/>
            <person name="Szczepanowski R."/>
            <person name="Blom J."/>
            <person name="Pelzer S."/>
            <person name="Kalinowski J."/>
            <person name="Mack M."/>
        </authorList>
    </citation>
    <scope>NUCLEOTIDE SEQUENCE [LARGE SCALE GENOMIC DNA]</scope>
    <source>
        <strain evidence="2">DSM 101723 / JCM 4913 / KCC S-0913 / 768</strain>
    </source>
</reference>
<dbReference type="PATRIC" id="fig|1214101.3.peg.672"/>
<evidence type="ECO:0000313" key="1">
    <source>
        <dbReference type="EMBL" id="CCK25042.1"/>
    </source>
</evidence>
<dbReference type="KEGG" id="sdv:BN159_0663"/>
<protein>
    <submittedName>
        <fullName evidence="1">Uncharacterized protein</fullName>
    </submittedName>
</protein>
<dbReference type="EMBL" id="HE971709">
    <property type="protein sequence ID" value="CCK25042.1"/>
    <property type="molecule type" value="Genomic_DNA"/>
</dbReference>
<dbReference type="HOGENOM" id="CLU_191576_0_0_11"/>
<accession>K4QVS6</accession>
<gene>
    <name evidence="1" type="ORF">BN159_0663</name>
</gene>
<dbReference type="Proteomes" id="UP000008043">
    <property type="component" value="Chromosome"/>
</dbReference>
<evidence type="ECO:0000313" key="2">
    <source>
        <dbReference type="Proteomes" id="UP000008043"/>
    </source>
</evidence>
<proteinExistence type="predicted"/>